<dbReference type="Gene3D" id="1.10.10.10">
    <property type="entry name" value="Winged helix-like DNA-binding domain superfamily/Winged helix DNA-binding domain"/>
    <property type="match status" value="1"/>
</dbReference>
<dbReference type="Proteomes" id="UP000565711">
    <property type="component" value="Unassembled WGS sequence"/>
</dbReference>
<dbReference type="PROSITE" id="PS50995">
    <property type="entry name" value="HTH_MARR_2"/>
    <property type="match status" value="1"/>
</dbReference>
<keyword evidence="3" id="KW-1185">Reference proteome</keyword>
<comment type="caution">
    <text evidence="2">The sequence shown here is derived from an EMBL/GenBank/DDBJ whole genome shotgun (WGS) entry which is preliminary data.</text>
</comment>
<feature type="domain" description="HTH marR-type" evidence="1">
    <location>
        <begin position="1"/>
        <end position="102"/>
    </location>
</feature>
<dbReference type="PANTHER" id="PTHR33164">
    <property type="entry name" value="TRANSCRIPTIONAL REGULATOR, MARR FAMILY"/>
    <property type="match status" value="1"/>
</dbReference>
<dbReference type="PRINTS" id="PR00598">
    <property type="entry name" value="HTHMARR"/>
</dbReference>
<dbReference type="InterPro" id="IPR000835">
    <property type="entry name" value="HTH_MarR-typ"/>
</dbReference>
<dbReference type="SUPFAM" id="SSF46785">
    <property type="entry name" value="Winged helix' DNA-binding domain"/>
    <property type="match status" value="1"/>
</dbReference>
<accession>A0A846Y060</accession>
<dbReference type="Pfam" id="PF12802">
    <property type="entry name" value="MarR_2"/>
    <property type="match status" value="1"/>
</dbReference>
<dbReference type="EMBL" id="JAAXOP010000013">
    <property type="protein sequence ID" value="NKY52673.1"/>
    <property type="molecule type" value="Genomic_DNA"/>
</dbReference>
<dbReference type="AlphaFoldDB" id="A0A846Y060"/>
<dbReference type="InterPro" id="IPR036390">
    <property type="entry name" value="WH_DNA-bd_sf"/>
</dbReference>
<reference evidence="2 3" key="1">
    <citation type="submission" date="2020-04" db="EMBL/GenBank/DDBJ databases">
        <title>MicrobeNet Type strains.</title>
        <authorList>
            <person name="Nicholson A.C."/>
        </authorList>
    </citation>
    <scope>NUCLEOTIDE SEQUENCE [LARGE SCALE GENOMIC DNA]</scope>
    <source>
        <strain evidence="2 3">JCM 12354</strain>
    </source>
</reference>
<evidence type="ECO:0000259" key="1">
    <source>
        <dbReference type="PROSITE" id="PS50995"/>
    </source>
</evidence>
<dbReference type="InterPro" id="IPR039422">
    <property type="entry name" value="MarR/SlyA-like"/>
</dbReference>
<name>A0A846Y060_9NOCA</name>
<dbReference type="SMART" id="SM00347">
    <property type="entry name" value="HTH_MARR"/>
    <property type="match status" value="1"/>
</dbReference>
<sequence>MPFSRIRILRRLLPEPLPLKALARAAAMDAPATTVVVNDLEARGLVSREIAPEDRRCKLVTITTAGREVLELAMSTPDPPPPGLADLPPHQLRTLRDLLRLL</sequence>
<evidence type="ECO:0000313" key="3">
    <source>
        <dbReference type="Proteomes" id="UP000565711"/>
    </source>
</evidence>
<organism evidence="2 3">
    <name type="scientific">Nocardia vermiculata</name>
    <dbReference type="NCBI Taxonomy" id="257274"/>
    <lineage>
        <taxon>Bacteria</taxon>
        <taxon>Bacillati</taxon>
        <taxon>Actinomycetota</taxon>
        <taxon>Actinomycetes</taxon>
        <taxon>Mycobacteriales</taxon>
        <taxon>Nocardiaceae</taxon>
        <taxon>Nocardia</taxon>
    </lineage>
</organism>
<dbReference type="PANTHER" id="PTHR33164:SF99">
    <property type="entry name" value="MARR FAMILY REGULATORY PROTEIN"/>
    <property type="match status" value="1"/>
</dbReference>
<evidence type="ECO:0000313" key="2">
    <source>
        <dbReference type="EMBL" id="NKY52673.1"/>
    </source>
</evidence>
<dbReference type="GO" id="GO:0006950">
    <property type="term" value="P:response to stress"/>
    <property type="evidence" value="ECO:0007669"/>
    <property type="project" value="TreeGrafter"/>
</dbReference>
<dbReference type="GO" id="GO:0003700">
    <property type="term" value="F:DNA-binding transcription factor activity"/>
    <property type="evidence" value="ECO:0007669"/>
    <property type="project" value="InterPro"/>
</dbReference>
<dbReference type="InterPro" id="IPR036388">
    <property type="entry name" value="WH-like_DNA-bd_sf"/>
</dbReference>
<gene>
    <name evidence="2" type="ORF">HGA08_20930</name>
</gene>
<proteinExistence type="predicted"/>
<protein>
    <submittedName>
        <fullName evidence="2">MarR family transcriptional regulator</fullName>
    </submittedName>
</protein>